<proteinExistence type="predicted"/>
<keyword evidence="2" id="KW-1185">Reference proteome</keyword>
<evidence type="ECO:0000313" key="1">
    <source>
        <dbReference type="EMBL" id="SIT36363.1"/>
    </source>
</evidence>
<name>A0A1N7RMP9_9BURK</name>
<comment type="caution">
    <text evidence="1">The sequence shown here is derived from an EMBL/GenBank/DDBJ whole genome shotgun (WGS) entry which is preliminary data.</text>
</comment>
<dbReference type="AlphaFoldDB" id="A0A1N7RMP9"/>
<accession>A0A1N7RMP9</accession>
<evidence type="ECO:0000313" key="2">
    <source>
        <dbReference type="Proteomes" id="UP000195569"/>
    </source>
</evidence>
<reference evidence="1" key="1">
    <citation type="submission" date="2016-12" db="EMBL/GenBank/DDBJ databases">
        <authorList>
            <person name="Moulin L."/>
        </authorList>
    </citation>
    <scope>NUCLEOTIDE SEQUENCE [LARGE SCALE GENOMIC DNA]</scope>
    <source>
        <strain evidence="1">STM 7183</strain>
    </source>
</reference>
<dbReference type="EMBL" id="CYGY02000009">
    <property type="protein sequence ID" value="SIT36363.1"/>
    <property type="molecule type" value="Genomic_DNA"/>
</dbReference>
<dbReference type="RefSeq" id="WP_087732800.1">
    <property type="nucleotide sequence ID" value="NZ_CYGY02000009.1"/>
</dbReference>
<sequence>MKYRYLSRRSCYPLRRSAEELSFAFSVLLTQPLSRPEAAARFETLWNEVNDAAQSCVDSDAAFSYIALLHRMDQRWRFLPSMN</sequence>
<gene>
    <name evidence="1" type="ORF">BN2476_90032</name>
</gene>
<organism evidence="1 2">
    <name type="scientific">Paraburkholderia piptadeniae</name>
    <dbReference type="NCBI Taxonomy" id="1701573"/>
    <lineage>
        <taxon>Bacteria</taxon>
        <taxon>Pseudomonadati</taxon>
        <taxon>Pseudomonadota</taxon>
        <taxon>Betaproteobacteria</taxon>
        <taxon>Burkholderiales</taxon>
        <taxon>Burkholderiaceae</taxon>
        <taxon>Paraburkholderia</taxon>
    </lineage>
</organism>
<dbReference type="OrthoDB" id="9031775at2"/>
<protein>
    <submittedName>
        <fullName evidence="1">Uncharacterized protein</fullName>
    </submittedName>
</protein>
<dbReference type="Proteomes" id="UP000195569">
    <property type="component" value="Unassembled WGS sequence"/>
</dbReference>